<dbReference type="PANTHER" id="PTHR10039:SF10">
    <property type="entry name" value="NACHT DOMAIN-CONTAINING PROTEIN"/>
    <property type="match status" value="1"/>
</dbReference>
<dbReference type="InterPro" id="IPR027417">
    <property type="entry name" value="P-loop_NTPase"/>
</dbReference>
<dbReference type="EMBL" id="SKBQ01000028">
    <property type="protein sequence ID" value="TPX14511.1"/>
    <property type="molecule type" value="Genomic_DNA"/>
</dbReference>
<dbReference type="InterPro" id="IPR056884">
    <property type="entry name" value="NPHP3-like_N"/>
</dbReference>
<proteinExistence type="predicted"/>
<dbReference type="Gene3D" id="3.40.50.300">
    <property type="entry name" value="P-loop containing nucleotide triphosphate hydrolases"/>
    <property type="match status" value="1"/>
</dbReference>
<evidence type="ECO:0000256" key="2">
    <source>
        <dbReference type="SAM" id="MobiDB-lite"/>
    </source>
</evidence>
<dbReference type="Pfam" id="PF24883">
    <property type="entry name" value="NPHP3_N"/>
    <property type="match status" value="1"/>
</dbReference>
<dbReference type="PANTHER" id="PTHR10039">
    <property type="entry name" value="AMELOGENIN"/>
    <property type="match status" value="1"/>
</dbReference>
<reference evidence="4 5" key="1">
    <citation type="submission" date="2019-06" db="EMBL/GenBank/DDBJ databases">
        <title>Draft genome sequence of the filamentous fungus Phialemoniopsis curvata isolated from diesel fuel.</title>
        <authorList>
            <person name="Varaljay V.A."/>
            <person name="Lyon W.J."/>
            <person name="Crouch A.L."/>
            <person name="Drake C.E."/>
            <person name="Hollomon J.M."/>
            <person name="Nadeau L.J."/>
            <person name="Nunn H.S."/>
            <person name="Stevenson B.S."/>
            <person name="Bojanowski C.L."/>
            <person name="Crookes-Goodson W.J."/>
        </authorList>
    </citation>
    <scope>NUCLEOTIDE SEQUENCE [LARGE SCALE GENOMIC DNA]</scope>
    <source>
        <strain evidence="4 5">D216</strain>
    </source>
</reference>
<evidence type="ECO:0000256" key="1">
    <source>
        <dbReference type="ARBA" id="ARBA00022737"/>
    </source>
</evidence>
<dbReference type="SUPFAM" id="SSF48403">
    <property type="entry name" value="Ankyrin repeat"/>
    <property type="match status" value="1"/>
</dbReference>
<feature type="region of interest" description="Disordered" evidence="2">
    <location>
        <begin position="67"/>
        <end position="92"/>
    </location>
</feature>
<evidence type="ECO:0000259" key="3">
    <source>
        <dbReference type="PROSITE" id="PS50837"/>
    </source>
</evidence>
<keyword evidence="1" id="KW-0677">Repeat</keyword>
<name>A0A507BC22_9PEZI</name>
<dbReference type="SUPFAM" id="SSF52540">
    <property type="entry name" value="P-loop containing nucleoside triphosphate hydrolases"/>
    <property type="match status" value="1"/>
</dbReference>
<dbReference type="OrthoDB" id="163438at2759"/>
<protein>
    <recommendedName>
        <fullName evidence="3">NACHT domain-containing protein</fullName>
    </recommendedName>
</protein>
<dbReference type="GeneID" id="41972922"/>
<evidence type="ECO:0000313" key="5">
    <source>
        <dbReference type="Proteomes" id="UP000319257"/>
    </source>
</evidence>
<feature type="region of interest" description="Disordered" evidence="2">
    <location>
        <begin position="1"/>
        <end position="49"/>
    </location>
</feature>
<feature type="domain" description="NACHT" evidence="3">
    <location>
        <begin position="379"/>
        <end position="526"/>
    </location>
</feature>
<comment type="caution">
    <text evidence="4">The sequence shown here is derived from an EMBL/GenBank/DDBJ whole genome shotgun (WGS) entry which is preliminary data.</text>
</comment>
<dbReference type="Gene3D" id="1.25.40.20">
    <property type="entry name" value="Ankyrin repeat-containing domain"/>
    <property type="match status" value="1"/>
</dbReference>
<organism evidence="4 5">
    <name type="scientific">Thyridium curvatum</name>
    <dbReference type="NCBI Taxonomy" id="1093900"/>
    <lineage>
        <taxon>Eukaryota</taxon>
        <taxon>Fungi</taxon>
        <taxon>Dikarya</taxon>
        <taxon>Ascomycota</taxon>
        <taxon>Pezizomycotina</taxon>
        <taxon>Sordariomycetes</taxon>
        <taxon>Sordariomycetidae</taxon>
        <taxon>Thyridiales</taxon>
        <taxon>Thyridiaceae</taxon>
        <taxon>Thyridium</taxon>
    </lineage>
</organism>
<dbReference type="InParanoid" id="A0A507BC22"/>
<dbReference type="PROSITE" id="PS50837">
    <property type="entry name" value="NACHT"/>
    <property type="match status" value="1"/>
</dbReference>
<keyword evidence="5" id="KW-1185">Reference proteome</keyword>
<dbReference type="RefSeq" id="XP_030996222.1">
    <property type="nucleotide sequence ID" value="XM_031140000.1"/>
</dbReference>
<dbReference type="InterPro" id="IPR007111">
    <property type="entry name" value="NACHT_NTPase"/>
</dbReference>
<feature type="compositionally biased region" description="Low complexity" evidence="2">
    <location>
        <begin position="27"/>
        <end position="41"/>
    </location>
</feature>
<evidence type="ECO:0000313" key="4">
    <source>
        <dbReference type="EMBL" id="TPX14511.1"/>
    </source>
</evidence>
<dbReference type="InterPro" id="IPR036770">
    <property type="entry name" value="Ankyrin_rpt-contain_sf"/>
</dbReference>
<accession>A0A507BC22</accession>
<dbReference type="Proteomes" id="UP000319257">
    <property type="component" value="Unassembled WGS sequence"/>
</dbReference>
<feature type="compositionally biased region" description="Basic and acidic residues" evidence="2">
    <location>
        <begin position="11"/>
        <end position="20"/>
    </location>
</feature>
<sequence length="1175" mass="131943">MSASAVPGDSFRQRLRERVNRFRRKSNSSSKNAESSSRSRNPGSGDGSSNALAVTANYLAYRQNLDGPGQTTVAGGDVVEPEVEGETPIPLPPSLDLQVNVSVDGSNLDIAVEATKVPSDLWTAAYRDAVDSLGKDIDIAILKGHNVAELFKQLEKMDKDTTQESVFLRGVKYLQSLRVPLERFKLALDLASPLTSIEPTTATVFGVVKGVTALAISLSTADLELAKKIGEMLEQLAYIDDCDTLGQRTNKEDIHKALVLVYRKLLEFYNTAFEILTSSSVKLAMKMVLSDGRLPDIVSDFLRHADLLRKLVEKATWEIVEDVRAMLYDHEIASWLGNGKMSRQSHHHAYLQEIRVDKACEFLLADAAFIKWYHGVDSQQLAILGDMGSGKSIAMSFLIDELRRRNEHELPQPKICYHYCQNDGTGQPIYVFSVLILSLLEQLPGLKKTFFEWYKRTMASGTEPATNFKTLEEWLQNTLATLDRPLIFVIDGLDECDRLSRNRLVKSMRNMTENAPRLKILLSSRPEEEILEQLNGLDKIAMGSDPARDRLIVERTVETRLCYLSDDVKELVIHILSRSAQGSPIWTRMIVEVIEVRAIKAIGPMRAFLKRIPQPRQLSELYANLFSRYTSDDPENQRLASTALGILAVTRRPLSILELAWAVALGASHDTASTVDALADLVDHQRIMSLIQPFVAHVDFGDMTKRQVKLAHQSVKEFIIASWAPDWSSKPSLVTSTPPPALETVAQQHTQSLEGHLLATCIRYLLLPEINQINLFSEERLAIEELPQDPELFKENREPNDYDHYCSWEVWEASMVHYDPTERGFGGLFVYASCHWIEHFSIVTSESHLPRLNDVELLCQAGSTRLHNWTAQNCRPDCAIKPRFEFDSALYDPLSIACLYGSEAIIQRILENSDLDGHAFLPRPLLGAADQIIKYGDLPRLRLLWASRAGHQLYTMDFFQSVLRQWSRSPSEKRRGGWEMVFSFLDDVYETMIKERWGHTLLRLAATTGCMPMIRRLMEAAQHQPQLRAELLEVSQSDHGLIGAAVLGNHADVVGYLLEQRGIEAHLQCRNASGENVLHLASRHCNPAIFQQLVPLLKDSLYQKDQQGDTALIRIVVSSSASQNRWESARILLSGLAACGADKGECLLSEQQEALRIATRLGDSEMCRLFDHASP</sequence>
<gene>
    <name evidence="4" type="ORF">E0L32_005475</name>
</gene>
<dbReference type="AlphaFoldDB" id="A0A507BC22"/>